<reference evidence="1" key="2">
    <citation type="submission" date="2021-03" db="UniProtKB">
        <authorList>
            <consortium name="Ensembl"/>
        </authorList>
    </citation>
    <scope>IDENTIFICATION</scope>
</reference>
<dbReference type="Ensembl" id="ENSXETT00000120183">
    <property type="protein sequence ID" value="ENSXETP00000118507"/>
    <property type="gene ID" value="ENSXETG00000010255"/>
</dbReference>
<dbReference type="AlphaFoldDB" id="A0A803KDQ3"/>
<proteinExistence type="predicted"/>
<dbReference type="PANTHER" id="PTHR15827:SF2">
    <property type="entry name" value="CYCLIN-DEPENDENT KINASE 2-INTERACTING PROTEIN"/>
    <property type="match status" value="1"/>
</dbReference>
<accession>A0A803KDQ3</accession>
<protein>
    <submittedName>
        <fullName evidence="1">Cyclin-dependent kinase 2-interacting protein</fullName>
    </submittedName>
</protein>
<name>A0A803KDQ3_XENTR</name>
<dbReference type="GeneTree" id="ENSGT00390000015784"/>
<evidence type="ECO:0000313" key="1">
    <source>
        <dbReference type="Ensembl" id="ENSXETP00000118507"/>
    </source>
</evidence>
<dbReference type="PANTHER" id="PTHR15827">
    <property type="entry name" value="CYCLIN-DEPENDENT KINASE 2-INTERACTING PROTEIN"/>
    <property type="match status" value="1"/>
</dbReference>
<sequence length="215" mass="24779">MTSNSNTQPGVCKSPGYVTPKKPALSASARKIKDNAADWHNLMLKWETYNNDSFTIASKIVNLKIITESADSMLDETTPNKDNITTDKVELDRLCSELLHILENMEKIWTKLEKITVTFKGICDLEAYQFPGDISKPVHFHTWPTTLFYETSKTMVDMYKKEMELKRTIIGDLAHTSDQDLRMVYLSCWLYQPYIDNNIKVLLESMLLETGHRTF</sequence>
<organism evidence="1">
    <name type="scientific">Xenopus tropicalis</name>
    <name type="common">Western clawed frog</name>
    <name type="synonym">Silurana tropicalis</name>
    <dbReference type="NCBI Taxonomy" id="8364"/>
    <lineage>
        <taxon>Eukaryota</taxon>
        <taxon>Metazoa</taxon>
        <taxon>Chordata</taxon>
        <taxon>Craniata</taxon>
        <taxon>Vertebrata</taxon>
        <taxon>Euteleostomi</taxon>
        <taxon>Amphibia</taxon>
        <taxon>Batrachia</taxon>
        <taxon>Anura</taxon>
        <taxon>Pipoidea</taxon>
        <taxon>Pipidae</taxon>
        <taxon>Xenopodinae</taxon>
        <taxon>Xenopus</taxon>
        <taxon>Silurana</taxon>
    </lineage>
</organism>
<dbReference type="Bgee" id="ENSXETG00000010255">
    <property type="expression patterns" value="Expressed in heart and 13 other cell types or tissues"/>
</dbReference>
<dbReference type="PRINTS" id="PR02040">
    <property type="entry name" value="CDK2IP"/>
</dbReference>
<gene>
    <name evidence="1" type="primary">cinp</name>
</gene>
<dbReference type="InParanoid" id="A0A803KDQ3"/>
<reference evidence="1" key="1">
    <citation type="journal article" date="2010" name="Science">
        <title>The genome of the Western clawed frog Xenopus tropicalis.</title>
        <authorList>
            <person name="Hellsten U."/>
            <person name="Harland R.M."/>
            <person name="Gilchrist M.J."/>
            <person name="Hendrix D."/>
            <person name="Jurka J."/>
            <person name="Kapitonov V."/>
            <person name="Ovcharenko I."/>
            <person name="Putnam N.H."/>
            <person name="Shu S."/>
            <person name="Taher L."/>
            <person name="Blitz I.L."/>
            <person name="Blumberg B."/>
            <person name="Dichmann D.S."/>
            <person name="Dubchak I."/>
            <person name="Amaya E."/>
            <person name="Detter J.C."/>
            <person name="Fletcher R."/>
            <person name="Gerhard D.S."/>
            <person name="Goodstein D."/>
            <person name="Graves T."/>
            <person name="Grigoriev I.V."/>
            <person name="Grimwood J."/>
            <person name="Kawashima T."/>
            <person name="Lindquist E."/>
            <person name="Lucas S.M."/>
            <person name="Mead P.E."/>
            <person name="Mitros T."/>
            <person name="Ogino H."/>
            <person name="Ohta Y."/>
            <person name="Poliakov A.V."/>
            <person name="Pollet N."/>
            <person name="Robert J."/>
            <person name="Salamov A."/>
            <person name="Sater A.K."/>
            <person name="Schmutz J."/>
            <person name="Terry A."/>
            <person name="Vize P.D."/>
            <person name="Warren W.C."/>
            <person name="Wells D."/>
            <person name="Wills A."/>
            <person name="Wilson R.K."/>
            <person name="Zimmerman L.B."/>
            <person name="Zorn A.M."/>
            <person name="Grainger R."/>
            <person name="Grammer T."/>
            <person name="Khokha M.K."/>
            <person name="Richardson P.M."/>
            <person name="Rokhsar D.S."/>
        </authorList>
    </citation>
    <scope>NUCLEOTIDE SEQUENCE [LARGE SCALE GENOMIC DNA]</scope>
    <source>
        <strain evidence="1">Nigerian</strain>
    </source>
</reference>
<dbReference type="FunCoup" id="A0A803KDQ3">
    <property type="interactions" value="330"/>
</dbReference>
<dbReference type="InterPro" id="IPR023250">
    <property type="entry name" value="Cyclin-dep_Kinase_2_interact"/>
</dbReference>
<dbReference type="Xenbase" id="XB-GENE-954228">
    <property type="gene designation" value="cinp"/>
</dbReference>